<comment type="caution">
    <text evidence="2">The sequence shown here is derived from an EMBL/GenBank/DDBJ whole genome shotgun (WGS) entry which is preliminary data.</text>
</comment>
<dbReference type="SUPFAM" id="SSF50199">
    <property type="entry name" value="Staphylococcal nuclease"/>
    <property type="match status" value="1"/>
</dbReference>
<dbReference type="EMBL" id="LNQE01001450">
    <property type="protein sequence ID" value="KUG17328.1"/>
    <property type="molecule type" value="Genomic_DNA"/>
</dbReference>
<evidence type="ECO:0000313" key="2">
    <source>
        <dbReference type="EMBL" id="KUG17328.1"/>
    </source>
</evidence>
<protein>
    <submittedName>
        <fullName evidence="2">Micrococcal nuclease</fullName>
    </submittedName>
</protein>
<reference evidence="2" key="1">
    <citation type="journal article" date="2015" name="Proc. Natl. Acad. Sci. U.S.A.">
        <title>Networks of energetic and metabolic interactions define dynamics in microbial communities.</title>
        <authorList>
            <person name="Embree M."/>
            <person name="Liu J.K."/>
            <person name="Al-Bassam M.M."/>
            <person name="Zengler K."/>
        </authorList>
    </citation>
    <scope>NUCLEOTIDE SEQUENCE</scope>
</reference>
<proteinExistence type="predicted"/>
<dbReference type="InterPro" id="IPR035437">
    <property type="entry name" value="SNase_OB-fold_sf"/>
</dbReference>
<dbReference type="Gene3D" id="2.40.50.90">
    <property type="match status" value="1"/>
</dbReference>
<feature type="region of interest" description="Disordered" evidence="1">
    <location>
        <begin position="172"/>
        <end position="192"/>
    </location>
</feature>
<accession>A0A0W8F8W1</accession>
<sequence>MNLKLAILLIMIIVIFEAFNPGALAVPDEAVGRIVSVISADSLGIEMVINDPRTTGVDSVRLADIAAPSTVTPQGKAAKKAADLLLKDQIVYIDIDENSTLGRNEWGQMVCVIYLIDSRYRPIWPPVNRMLVDDGHADLAEDGNNEFNSSAWWEDPIPQGSKGNISKYKEIMTSPKASSESQNSASKSSVLDMESNAGRINIGYRA</sequence>
<evidence type="ECO:0000256" key="1">
    <source>
        <dbReference type="SAM" id="MobiDB-lite"/>
    </source>
</evidence>
<organism evidence="2">
    <name type="scientific">hydrocarbon metagenome</name>
    <dbReference type="NCBI Taxonomy" id="938273"/>
    <lineage>
        <taxon>unclassified sequences</taxon>
        <taxon>metagenomes</taxon>
        <taxon>ecological metagenomes</taxon>
    </lineage>
</organism>
<dbReference type="AlphaFoldDB" id="A0A0W8F8W1"/>
<feature type="compositionally biased region" description="Low complexity" evidence="1">
    <location>
        <begin position="174"/>
        <end position="189"/>
    </location>
</feature>
<name>A0A0W8F8W1_9ZZZZ</name>
<gene>
    <name evidence="2" type="ORF">ASZ90_012988</name>
</gene>